<dbReference type="Proteomes" id="UP000076798">
    <property type="component" value="Unassembled WGS sequence"/>
</dbReference>
<evidence type="ECO:0000313" key="3">
    <source>
        <dbReference type="Proteomes" id="UP000076798"/>
    </source>
</evidence>
<feature type="region of interest" description="Disordered" evidence="1">
    <location>
        <begin position="42"/>
        <end position="62"/>
    </location>
</feature>
<evidence type="ECO:0000313" key="2">
    <source>
        <dbReference type="EMBL" id="KZT40854.1"/>
    </source>
</evidence>
<dbReference type="EMBL" id="KV428027">
    <property type="protein sequence ID" value="KZT40854.1"/>
    <property type="molecule type" value="Genomic_DNA"/>
</dbReference>
<dbReference type="AlphaFoldDB" id="A0A166FNT1"/>
<proteinExistence type="predicted"/>
<protein>
    <submittedName>
        <fullName evidence="2">Uncharacterized protein</fullName>
    </submittedName>
</protein>
<evidence type="ECO:0000256" key="1">
    <source>
        <dbReference type="SAM" id="MobiDB-lite"/>
    </source>
</evidence>
<sequence>MASYIGLDGGNGGNGQDGGWAGDGGRAALAFEAIDKFDDINSGNGGDAVGRDSRGGNGGSMMLGYEASQVDRTVQGGLNQRALEGSTLNKGINHNTHSTAINHNLSISNRGISLNILLKAKAIQIQDIPALNRIIQDGVIHLTEVTDPEGDNRTDIRYCCLGTFDRTALFYLGVAR</sequence>
<organism evidence="2 3">
    <name type="scientific">Sistotremastrum suecicum HHB10207 ss-3</name>
    <dbReference type="NCBI Taxonomy" id="1314776"/>
    <lineage>
        <taxon>Eukaryota</taxon>
        <taxon>Fungi</taxon>
        <taxon>Dikarya</taxon>
        <taxon>Basidiomycota</taxon>
        <taxon>Agaricomycotina</taxon>
        <taxon>Agaricomycetes</taxon>
        <taxon>Sistotremastrales</taxon>
        <taxon>Sistotremastraceae</taxon>
        <taxon>Sistotremastrum</taxon>
    </lineage>
</organism>
<gene>
    <name evidence="2" type="ORF">SISSUDRAFT_1031594</name>
</gene>
<name>A0A166FNT1_9AGAM</name>
<reference evidence="2 3" key="1">
    <citation type="journal article" date="2016" name="Mol. Biol. Evol.">
        <title>Comparative Genomics of Early-Diverging Mushroom-Forming Fungi Provides Insights into the Origins of Lignocellulose Decay Capabilities.</title>
        <authorList>
            <person name="Nagy L.G."/>
            <person name="Riley R."/>
            <person name="Tritt A."/>
            <person name="Adam C."/>
            <person name="Daum C."/>
            <person name="Floudas D."/>
            <person name="Sun H."/>
            <person name="Yadav J.S."/>
            <person name="Pangilinan J."/>
            <person name="Larsson K.H."/>
            <person name="Matsuura K."/>
            <person name="Barry K."/>
            <person name="Labutti K."/>
            <person name="Kuo R."/>
            <person name="Ohm R.A."/>
            <person name="Bhattacharya S.S."/>
            <person name="Shirouzu T."/>
            <person name="Yoshinaga Y."/>
            <person name="Martin F.M."/>
            <person name="Grigoriev I.V."/>
            <person name="Hibbett D.S."/>
        </authorList>
    </citation>
    <scope>NUCLEOTIDE SEQUENCE [LARGE SCALE GENOMIC DNA]</scope>
    <source>
        <strain evidence="2 3">HHB10207 ss-3</strain>
    </source>
</reference>
<keyword evidence="3" id="KW-1185">Reference proteome</keyword>
<accession>A0A166FNT1</accession>